<protein>
    <submittedName>
        <fullName evidence="2">Uncharacterized protein</fullName>
    </submittedName>
</protein>
<gene>
    <name evidence="2" type="ORF">HFP15_30125</name>
</gene>
<evidence type="ECO:0000313" key="2">
    <source>
        <dbReference type="EMBL" id="NKQ57136.1"/>
    </source>
</evidence>
<reference evidence="2 3" key="1">
    <citation type="submission" date="2020-04" db="EMBL/GenBank/DDBJ databases">
        <title>Novel species.</title>
        <authorList>
            <person name="Teo W.F.A."/>
            <person name="Lipun K."/>
            <person name="Srisuk N."/>
            <person name="Duangmal K."/>
        </authorList>
    </citation>
    <scope>NUCLEOTIDE SEQUENCE [LARGE SCALE GENOMIC DNA]</scope>
    <source>
        <strain evidence="2 3">K13G38</strain>
    </source>
</reference>
<comment type="caution">
    <text evidence="2">The sequence shown here is derived from an EMBL/GenBank/DDBJ whole genome shotgun (WGS) entry which is preliminary data.</text>
</comment>
<dbReference type="EMBL" id="JAAXLS010000031">
    <property type="protein sequence ID" value="NKQ57136.1"/>
    <property type="molecule type" value="Genomic_DNA"/>
</dbReference>
<feature type="region of interest" description="Disordered" evidence="1">
    <location>
        <begin position="1"/>
        <end position="33"/>
    </location>
</feature>
<accession>A0ABX1JF51</accession>
<proteinExistence type="predicted"/>
<dbReference type="RefSeq" id="WP_168520158.1">
    <property type="nucleotide sequence ID" value="NZ_JAAXLS010000031.1"/>
</dbReference>
<organism evidence="2 3">
    <name type="scientific">Amycolatopsis acididurans</name>
    <dbReference type="NCBI Taxonomy" id="2724524"/>
    <lineage>
        <taxon>Bacteria</taxon>
        <taxon>Bacillati</taxon>
        <taxon>Actinomycetota</taxon>
        <taxon>Actinomycetes</taxon>
        <taxon>Pseudonocardiales</taxon>
        <taxon>Pseudonocardiaceae</taxon>
        <taxon>Amycolatopsis</taxon>
    </lineage>
</organism>
<name>A0ABX1JF51_9PSEU</name>
<evidence type="ECO:0000313" key="3">
    <source>
        <dbReference type="Proteomes" id="UP000715441"/>
    </source>
</evidence>
<sequence length="46" mass="5059">MTAAEPISANTEIQDEHETPPDVQPEPAQVQPLRERECLEIIGDGC</sequence>
<dbReference type="Proteomes" id="UP000715441">
    <property type="component" value="Unassembled WGS sequence"/>
</dbReference>
<keyword evidence="3" id="KW-1185">Reference proteome</keyword>
<evidence type="ECO:0000256" key="1">
    <source>
        <dbReference type="SAM" id="MobiDB-lite"/>
    </source>
</evidence>